<proteinExistence type="predicted"/>
<reference evidence="1" key="1">
    <citation type="submission" date="2014-11" db="EMBL/GenBank/DDBJ databases">
        <authorList>
            <person name="Amaro Gonzalez C."/>
        </authorList>
    </citation>
    <scope>NUCLEOTIDE SEQUENCE</scope>
</reference>
<name>A0A0E9QXG1_ANGAN</name>
<accession>A0A0E9QXG1</accession>
<dbReference type="EMBL" id="GBXM01087809">
    <property type="protein sequence ID" value="JAH20768.1"/>
    <property type="molecule type" value="Transcribed_RNA"/>
</dbReference>
<organism evidence="1">
    <name type="scientific">Anguilla anguilla</name>
    <name type="common">European freshwater eel</name>
    <name type="synonym">Muraena anguilla</name>
    <dbReference type="NCBI Taxonomy" id="7936"/>
    <lineage>
        <taxon>Eukaryota</taxon>
        <taxon>Metazoa</taxon>
        <taxon>Chordata</taxon>
        <taxon>Craniata</taxon>
        <taxon>Vertebrata</taxon>
        <taxon>Euteleostomi</taxon>
        <taxon>Actinopterygii</taxon>
        <taxon>Neopterygii</taxon>
        <taxon>Teleostei</taxon>
        <taxon>Anguilliformes</taxon>
        <taxon>Anguillidae</taxon>
        <taxon>Anguilla</taxon>
    </lineage>
</organism>
<reference evidence="1" key="2">
    <citation type="journal article" date="2015" name="Fish Shellfish Immunol.">
        <title>Early steps in the European eel (Anguilla anguilla)-Vibrio vulnificus interaction in the gills: Role of the RtxA13 toxin.</title>
        <authorList>
            <person name="Callol A."/>
            <person name="Pajuelo D."/>
            <person name="Ebbesson L."/>
            <person name="Teles M."/>
            <person name="MacKenzie S."/>
            <person name="Amaro C."/>
        </authorList>
    </citation>
    <scope>NUCLEOTIDE SEQUENCE</scope>
</reference>
<dbReference type="AlphaFoldDB" id="A0A0E9QXG1"/>
<sequence length="44" mass="4655">MPLSLGGGPGSEKGDNPWCKNLSVSFTLHSTDTVTLRLLLKING</sequence>
<evidence type="ECO:0000313" key="1">
    <source>
        <dbReference type="EMBL" id="JAH20768.1"/>
    </source>
</evidence>
<protein>
    <submittedName>
        <fullName evidence="1">Uncharacterized protein</fullName>
    </submittedName>
</protein>